<dbReference type="Proteomes" id="UP000276133">
    <property type="component" value="Unassembled WGS sequence"/>
</dbReference>
<dbReference type="AlphaFoldDB" id="A0A3M7RZL8"/>
<evidence type="ECO:0000313" key="2">
    <source>
        <dbReference type="Proteomes" id="UP000276133"/>
    </source>
</evidence>
<gene>
    <name evidence="1" type="ORF">BpHYR1_007029</name>
</gene>
<dbReference type="OrthoDB" id="64220at2759"/>
<dbReference type="EMBL" id="REGN01002340">
    <property type="protein sequence ID" value="RNA28795.1"/>
    <property type="molecule type" value="Genomic_DNA"/>
</dbReference>
<proteinExistence type="predicted"/>
<reference evidence="1 2" key="1">
    <citation type="journal article" date="2018" name="Sci. Rep.">
        <title>Genomic signatures of local adaptation to the degree of environmental predictability in rotifers.</title>
        <authorList>
            <person name="Franch-Gras L."/>
            <person name="Hahn C."/>
            <person name="Garcia-Roger E.M."/>
            <person name="Carmona M.J."/>
            <person name="Serra M."/>
            <person name="Gomez A."/>
        </authorList>
    </citation>
    <scope>NUCLEOTIDE SEQUENCE [LARGE SCALE GENOMIC DNA]</scope>
    <source>
        <strain evidence="1">HYR1</strain>
    </source>
</reference>
<accession>A0A3M7RZL8</accession>
<keyword evidence="2" id="KW-1185">Reference proteome</keyword>
<comment type="caution">
    <text evidence="1">The sequence shown here is derived from an EMBL/GenBank/DDBJ whole genome shotgun (WGS) entry which is preliminary data.</text>
</comment>
<sequence>MQSIENSFLEKSEILVHSPVHLVSRSNTFYNQDKPNKPDVLVNSSANFFKDIGQESFRSYVHPQAGILPKFGKKQTGRPPLRGLLDNGTQAPNQWIINSHIYNREVLNSYILTENYRRRIFFETEHKKEAYCKQRILFNHFKSRKEFVSPKRQTTTSLPNLIINFNKPKD</sequence>
<evidence type="ECO:0000313" key="1">
    <source>
        <dbReference type="EMBL" id="RNA28795.1"/>
    </source>
</evidence>
<name>A0A3M7RZL8_BRAPC</name>
<protein>
    <submittedName>
        <fullName evidence="1">Uncharacterized protein</fullName>
    </submittedName>
</protein>
<organism evidence="1 2">
    <name type="scientific">Brachionus plicatilis</name>
    <name type="common">Marine rotifer</name>
    <name type="synonym">Brachionus muelleri</name>
    <dbReference type="NCBI Taxonomy" id="10195"/>
    <lineage>
        <taxon>Eukaryota</taxon>
        <taxon>Metazoa</taxon>
        <taxon>Spiralia</taxon>
        <taxon>Gnathifera</taxon>
        <taxon>Rotifera</taxon>
        <taxon>Eurotatoria</taxon>
        <taxon>Monogononta</taxon>
        <taxon>Pseudotrocha</taxon>
        <taxon>Ploima</taxon>
        <taxon>Brachionidae</taxon>
        <taxon>Brachionus</taxon>
    </lineage>
</organism>